<keyword evidence="4" id="KW-1185">Reference proteome</keyword>
<reference evidence="3" key="2">
    <citation type="submission" date="2023-05" db="EMBL/GenBank/DDBJ databases">
        <authorList>
            <person name="Fouks B."/>
        </authorList>
    </citation>
    <scope>NUCLEOTIDE SEQUENCE</scope>
    <source>
        <strain evidence="3">Stay&amp;Tobe</strain>
        <tissue evidence="3">Testes</tissue>
    </source>
</reference>
<dbReference type="EMBL" id="JASPKZ010002319">
    <property type="protein sequence ID" value="KAJ9595712.1"/>
    <property type="molecule type" value="Genomic_DNA"/>
</dbReference>
<evidence type="ECO:0000256" key="1">
    <source>
        <dbReference type="ARBA" id="ARBA00006407"/>
    </source>
</evidence>
<dbReference type="GO" id="GO:0034551">
    <property type="term" value="P:mitochondrial respiratory chain complex III assembly"/>
    <property type="evidence" value="ECO:0007669"/>
    <property type="project" value="TreeGrafter"/>
</dbReference>
<dbReference type="GO" id="GO:0005739">
    <property type="term" value="C:mitochondrion"/>
    <property type="evidence" value="ECO:0007669"/>
    <property type="project" value="TreeGrafter"/>
</dbReference>
<evidence type="ECO:0000313" key="3">
    <source>
        <dbReference type="EMBL" id="KAJ9595712.1"/>
    </source>
</evidence>
<accession>A0AAD8ACC9</accession>
<comment type="caution">
    <text evidence="3">The sequence shown here is derived from an EMBL/GenBank/DDBJ whole genome shotgun (WGS) entry which is preliminary data.</text>
</comment>
<proteinExistence type="inferred from homology"/>
<reference evidence="3" key="1">
    <citation type="journal article" date="2023" name="IScience">
        <title>Live-bearing cockroach genome reveals convergent evolutionary mechanisms linked to viviparity in insects and beyond.</title>
        <authorList>
            <person name="Fouks B."/>
            <person name="Harrison M.C."/>
            <person name="Mikhailova A.A."/>
            <person name="Marchal E."/>
            <person name="English S."/>
            <person name="Carruthers M."/>
            <person name="Jennings E.C."/>
            <person name="Chiamaka E.L."/>
            <person name="Frigard R.A."/>
            <person name="Pippel M."/>
            <person name="Attardo G.M."/>
            <person name="Benoit J.B."/>
            <person name="Bornberg-Bauer E."/>
            <person name="Tobe S.S."/>
        </authorList>
    </citation>
    <scope>NUCLEOTIDE SEQUENCE</scope>
    <source>
        <strain evidence="3">Stay&amp;Tobe</strain>
    </source>
</reference>
<dbReference type="Pfam" id="PF03981">
    <property type="entry name" value="Ubiq_cyt_C_chap"/>
    <property type="match status" value="1"/>
</dbReference>
<feature type="non-terminal residue" evidence="3">
    <location>
        <position position="216"/>
    </location>
</feature>
<gene>
    <name evidence="3" type="ORF">L9F63_013125</name>
</gene>
<dbReference type="PANTHER" id="PTHR12184:SF1">
    <property type="entry name" value="UBIQUINOL-CYTOCHROME-C REDUCTASE COMPLEX ASSEMBLY FACTOR 1"/>
    <property type="match status" value="1"/>
</dbReference>
<comment type="similarity">
    <text evidence="1">Belongs to the CBP3 family.</text>
</comment>
<dbReference type="InterPro" id="IPR007129">
    <property type="entry name" value="Ubiqinol_cyt_c_chaperone_CPB3"/>
</dbReference>
<evidence type="ECO:0000313" key="4">
    <source>
        <dbReference type="Proteomes" id="UP001233999"/>
    </source>
</evidence>
<evidence type="ECO:0000259" key="2">
    <source>
        <dbReference type="Pfam" id="PF03981"/>
    </source>
</evidence>
<name>A0AAD8ACC9_DIPPU</name>
<protein>
    <recommendedName>
        <fullName evidence="2">Ubiquinol-cytochrome c chaperone domain-containing protein</fullName>
    </recommendedName>
</protein>
<dbReference type="AlphaFoldDB" id="A0AAD8ACC9"/>
<dbReference type="InterPro" id="IPR021150">
    <property type="entry name" value="Ubiq_cyt_c_chap"/>
</dbReference>
<organism evidence="3 4">
    <name type="scientific">Diploptera punctata</name>
    <name type="common">Pacific beetle cockroach</name>
    <dbReference type="NCBI Taxonomy" id="6984"/>
    <lineage>
        <taxon>Eukaryota</taxon>
        <taxon>Metazoa</taxon>
        <taxon>Ecdysozoa</taxon>
        <taxon>Arthropoda</taxon>
        <taxon>Hexapoda</taxon>
        <taxon>Insecta</taxon>
        <taxon>Pterygota</taxon>
        <taxon>Neoptera</taxon>
        <taxon>Polyneoptera</taxon>
        <taxon>Dictyoptera</taxon>
        <taxon>Blattodea</taxon>
        <taxon>Blaberoidea</taxon>
        <taxon>Blaberidae</taxon>
        <taxon>Diplopterinae</taxon>
        <taxon>Diploptera</taxon>
    </lineage>
</organism>
<sequence length="216" mass="25572">MYRHCIFQTWKILRLSSSIQLSTTCKPSQQIRYLHLHDILKKDIIAVSDGTKPGFIKRLVKRMGWLDHSKGRLKGSGYILYENVADKINYIKFFEEFKMPDTFFSWFLITELHVWILMVRTMAEGDEGRFTRNNIVEAMWQDVYTRAKKLEPANPSAVRENLQEISEQFQAAVVGYDEGLLLDDKVLAGALWRRFFQRNCNDPEYLERLVHYIRKQ</sequence>
<feature type="domain" description="Ubiquinol-cytochrome c chaperone" evidence="2">
    <location>
        <begin position="95"/>
        <end position="216"/>
    </location>
</feature>
<dbReference type="Proteomes" id="UP001233999">
    <property type="component" value="Unassembled WGS sequence"/>
</dbReference>
<dbReference type="PANTHER" id="PTHR12184">
    <property type="entry name" value="UBIQUINOL-CYTOCHROME C REDUCTASE COMPLEX ASSEMBLY FACTOR 1 FAMILY MEMBER"/>
    <property type="match status" value="1"/>
</dbReference>